<keyword evidence="1" id="KW-0853">WD repeat</keyword>
<accession>A0ABT6NPJ9</accession>
<dbReference type="SUPFAM" id="SSF82171">
    <property type="entry name" value="DPP6 N-terminal domain-like"/>
    <property type="match status" value="1"/>
</dbReference>
<dbReference type="RefSeq" id="WP_136968531.1">
    <property type="nucleotide sequence ID" value="NZ_JARZHI010000008.1"/>
</dbReference>
<keyword evidence="4" id="KW-1185">Reference proteome</keyword>
<dbReference type="Gene3D" id="2.130.10.10">
    <property type="entry name" value="YVTN repeat-like/Quinoprotein amine dehydrogenase"/>
    <property type="match status" value="2"/>
</dbReference>
<proteinExistence type="predicted"/>
<evidence type="ECO:0000313" key="4">
    <source>
        <dbReference type="Proteomes" id="UP001160301"/>
    </source>
</evidence>
<dbReference type="InterPro" id="IPR015943">
    <property type="entry name" value="WD40/YVTN_repeat-like_dom_sf"/>
</dbReference>
<keyword evidence="2" id="KW-0677">Repeat</keyword>
<name>A0ABT6NPJ9_9BACT</name>
<dbReference type="Proteomes" id="UP001160301">
    <property type="component" value="Unassembled WGS sequence"/>
</dbReference>
<reference evidence="3 4" key="1">
    <citation type="submission" date="2023-04" db="EMBL/GenBank/DDBJ databases">
        <title>The genome sequence of Polyangium sorediatum DSM14670.</title>
        <authorList>
            <person name="Zhang X."/>
        </authorList>
    </citation>
    <scope>NUCLEOTIDE SEQUENCE [LARGE SCALE GENOMIC DNA]</scope>
    <source>
        <strain evidence="3 4">DSM 14670</strain>
    </source>
</reference>
<evidence type="ECO:0000256" key="1">
    <source>
        <dbReference type="ARBA" id="ARBA00022574"/>
    </source>
</evidence>
<dbReference type="InterPro" id="IPR051179">
    <property type="entry name" value="WD_repeat_multifunction"/>
</dbReference>
<evidence type="ECO:0000256" key="2">
    <source>
        <dbReference type="ARBA" id="ARBA00022737"/>
    </source>
</evidence>
<dbReference type="PANTHER" id="PTHR19857">
    <property type="entry name" value="MITOCHONDRIAL DIVISION PROTEIN 1-RELATED"/>
    <property type="match status" value="1"/>
</dbReference>
<sequence length="772" mass="85396">MDTPPCSLPFRRDDRFVGRGAELAQIHAALQRSNVIVVRAARDVVGGGVGVTALVVEYAYRYHEAYRGVFGVVHEQLPGRRGWDADAWQARSRRALSPWGESDVRNRMRQAMPQQRSEPPLGLFVSLGGALPSKSPAQIRGAEKALFTTEGYDLALSCTTVEIGPLQKRDAFALLGPCVDRDPASARALVDATRGIPLALRLVTGTLDEDPGRSLRDILPFFSAVDDTASPGAAIDSAFRLSWDTLVNEEARRVVRLLSLLPARMASSMAQIQSLLSDDGDDADRLATGVSLLLRRKLLEERSDGRVSLHPRIAKLVKATVHDVEAFVTSCDERLSRRMADLDWLEEAVHLRGVPAVLEDAGAVVWLFSHNNMGYPYEHPIRPVVDLLRCIAQRRREASRTHTLFLQQIALADVMGRPGENVPAELCVQARRRLEERDEPRFLPCTRPKGAVVGVDRSPGWSAAAFCLDGCHAITVAQNGHVAIWDVTRGEKVEERSLDASFREALVIAPEGLVLAGETNRGIELFDLTDGASLGVVTPNRGQIALTPDGRHLALVASDATLTHYDLRKPTPPRQTRIEKASVNVSSRSRSPRIALSNDGQRVFVLTDNHDLCIWDTAKERYELRTLQDPSMQHLMPRHAMASHDSRYEPVLVVSRDGRVAVFTLFDKLVAWEFAPQAHSRVLCDLNEDVHSLAMTGDGVYILVISEGCAFIWERASGQLVSVAPIEANPVFRLEEFPLSISRDGRRILIATRHPIFLTWQHHDKNKGGLRL</sequence>
<organism evidence="3 4">
    <name type="scientific">Polyangium sorediatum</name>
    <dbReference type="NCBI Taxonomy" id="889274"/>
    <lineage>
        <taxon>Bacteria</taxon>
        <taxon>Pseudomonadati</taxon>
        <taxon>Myxococcota</taxon>
        <taxon>Polyangia</taxon>
        <taxon>Polyangiales</taxon>
        <taxon>Polyangiaceae</taxon>
        <taxon>Polyangium</taxon>
    </lineage>
</organism>
<protein>
    <submittedName>
        <fullName evidence="3">WD40 repeat domain-containing protein</fullName>
    </submittedName>
</protein>
<comment type="caution">
    <text evidence="3">The sequence shown here is derived from an EMBL/GenBank/DDBJ whole genome shotgun (WGS) entry which is preliminary data.</text>
</comment>
<gene>
    <name evidence="3" type="ORF">QHF89_12135</name>
</gene>
<dbReference type="EMBL" id="JARZHI010000008">
    <property type="protein sequence ID" value="MDI1430254.1"/>
    <property type="molecule type" value="Genomic_DNA"/>
</dbReference>
<dbReference type="PANTHER" id="PTHR19857:SF21">
    <property type="entry name" value="ANAPHASE-PROMOTING COMPLEX SUBUNIT 4 WD40 DOMAIN-CONTAINING PROTEIN"/>
    <property type="match status" value="1"/>
</dbReference>
<evidence type="ECO:0000313" key="3">
    <source>
        <dbReference type="EMBL" id="MDI1430254.1"/>
    </source>
</evidence>